<accession>A0A3P7LML0</accession>
<proteinExistence type="predicted"/>
<sequence>MAHNCRIAEGFRKIATQKLAETQPESANFGLNVHRACLLAASVYIQSLEAQTAESSRSAARLNYNSTVKLLAANMISNNHLHEGVELLCMLGLHVDACRYLETYNEWDRKTHYRGWKRLESFTGSGAVVDKATMSENPEDYSGREWPSMQLRESNKCSVILQRSPLKRALNAKYNALSWK</sequence>
<reference evidence="1 2" key="1">
    <citation type="submission" date="2018-11" db="EMBL/GenBank/DDBJ databases">
        <authorList>
            <consortium name="Pathogen Informatics"/>
        </authorList>
    </citation>
    <scope>NUCLEOTIDE SEQUENCE [LARGE SCALE GENOMIC DNA]</scope>
</reference>
<protein>
    <submittedName>
        <fullName evidence="1">Uncharacterized protein</fullName>
    </submittedName>
</protein>
<organism evidence="1 2">
    <name type="scientific">Dibothriocephalus latus</name>
    <name type="common">Fish tapeworm</name>
    <name type="synonym">Diphyllobothrium latum</name>
    <dbReference type="NCBI Taxonomy" id="60516"/>
    <lineage>
        <taxon>Eukaryota</taxon>
        <taxon>Metazoa</taxon>
        <taxon>Spiralia</taxon>
        <taxon>Lophotrochozoa</taxon>
        <taxon>Platyhelminthes</taxon>
        <taxon>Cestoda</taxon>
        <taxon>Eucestoda</taxon>
        <taxon>Diphyllobothriidea</taxon>
        <taxon>Diphyllobothriidae</taxon>
        <taxon>Dibothriocephalus</taxon>
    </lineage>
</organism>
<dbReference type="EMBL" id="UYRU01050857">
    <property type="protein sequence ID" value="VDN11158.1"/>
    <property type="molecule type" value="Genomic_DNA"/>
</dbReference>
<dbReference type="AlphaFoldDB" id="A0A3P7LML0"/>
<dbReference type="GO" id="GO:0005737">
    <property type="term" value="C:cytoplasm"/>
    <property type="evidence" value="ECO:0007669"/>
    <property type="project" value="TreeGrafter"/>
</dbReference>
<gene>
    <name evidence="1" type="ORF">DILT_LOCUS6989</name>
</gene>
<evidence type="ECO:0000313" key="1">
    <source>
        <dbReference type="EMBL" id="VDN11158.1"/>
    </source>
</evidence>
<dbReference type="PANTHER" id="PTHR14593">
    <property type="entry name" value="WD REPEAT-CONTAINING PROTEIN 11"/>
    <property type="match status" value="1"/>
</dbReference>
<dbReference type="OrthoDB" id="1291858at2759"/>
<dbReference type="Proteomes" id="UP000281553">
    <property type="component" value="Unassembled WGS sequence"/>
</dbReference>
<evidence type="ECO:0000313" key="2">
    <source>
        <dbReference type="Proteomes" id="UP000281553"/>
    </source>
</evidence>
<name>A0A3P7LML0_DIBLA</name>
<dbReference type="InterPro" id="IPR039694">
    <property type="entry name" value="WDR11"/>
</dbReference>
<dbReference type="PANTHER" id="PTHR14593:SF5">
    <property type="entry name" value="WD REPEAT-CONTAINING PROTEIN 11"/>
    <property type="match status" value="1"/>
</dbReference>
<keyword evidence="2" id="KW-1185">Reference proteome</keyword>